<feature type="region of interest" description="Disordered" evidence="1">
    <location>
        <begin position="1671"/>
        <end position="2012"/>
    </location>
</feature>
<gene>
    <name evidence="6" type="ORF">PGABG01_1368500</name>
</gene>
<dbReference type="Pfam" id="PF11556">
    <property type="entry name" value="EBA-175_VI"/>
    <property type="match status" value="1"/>
</dbReference>
<keyword evidence="2" id="KW-0472">Membrane</keyword>
<feature type="compositionally biased region" description="Basic and acidic residues" evidence="1">
    <location>
        <begin position="983"/>
        <end position="1008"/>
    </location>
</feature>
<evidence type="ECO:0000256" key="3">
    <source>
        <dbReference type="SAM" id="SignalP"/>
    </source>
</evidence>
<feature type="compositionally biased region" description="Polar residues" evidence="1">
    <location>
        <begin position="1291"/>
        <end position="1300"/>
    </location>
</feature>
<feature type="compositionally biased region" description="Polar residues" evidence="1">
    <location>
        <begin position="1137"/>
        <end position="1197"/>
    </location>
</feature>
<dbReference type="InterPro" id="IPR008602">
    <property type="entry name" value="Duffy-antigen-binding"/>
</dbReference>
<feature type="region of interest" description="Disordered" evidence="1">
    <location>
        <begin position="822"/>
        <end position="1548"/>
    </location>
</feature>
<keyword evidence="3" id="KW-0732">Signal</keyword>
<dbReference type="Gene3D" id="1.10.1740.170">
    <property type="entry name" value="Erythrocyte binding antigen 175 region VI"/>
    <property type="match status" value="1"/>
</dbReference>
<dbReference type="InterPro" id="IPR043057">
    <property type="entry name" value="EBA-175_C_sf"/>
</dbReference>
<feature type="compositionally biased region" description="Basic and acidic residues" evidence="1">
    <location>
        <begin position="859"/>
        <end position="883"/>
    </location>
</feature>
<feature type="compositionally biased region" description="Polar residues" evidence="1">
    <location>
        <begin position="1061"/>
        <end position="1080"/>
    </location>
</feature>
<feature type="compositionally biased region" description="Basic and acidic residues" evidence="1">
    <location>
        <begin position="1795"/>
        <end position="1816"/>
    </location>
</feature>
<feature type="compositionally biased region" description="Basic and acidic residues" evidence="1">
    <location>
        <begin position="1581"/>
        <end position="1594"/>
    </location>
</feature>
<dbReference type="Gene3D" id="1.20.1310.20">
    <property type="entry name" value="Duffy-antigen binding domain"/>
    <property type="match status" value="2"/>
</dbReference>
<sequence>MNVTQNIKLLFLLFFLHCVSSKDQTTVKVKSYYKENESLHTHKKKSEELNNNEYGILHSAYKRIVEYAQRKLEDIFHATGENIKKKEEEEDEKEDKSKDMLKSERMLLYQNNDGEQLENLIDPIKNLEEKNNLENYYDNKYDNIKFEVGNKYNHLKYMNTTNSDNDKSFNNYYFSVNKFFVGDNIEQDENAFLNKSIIGNKDMEISKNYFEKNKFIDTYSSYECGEKIKEMKWICTDNQIKSNNLCAPIRRIQLCIANIILFSEYKGKDIYKNNTINNKFKEDILKAVKLESNLLVQKHNNEYNSKLCDDIRWSFLDYGDIIIGRDLIYKNNTDYIKEQFKKIFYNENNNVLNDEENIKLRKEWWEKYKDDIWEEMTKEHNDKFIEKCIYFAKDELQIVRWIEEWSKQFIDEKDYMLFNLRNTYNEMNIIHENDCKQYNKWMENRKKEWTFLSKEFNKIFPDKNVQIYISNIFKDYTENNVNIIFGMLDYEYNNICKDKPELLSIAKYDLKAPSVKPAKKYKSKDHEESDAFGCKTKISAVKKKWNCYNNKNVTKPDGVCGPPRRQQLCLGHIFMIKDGKEEQLKDHLNKAAYYEAMFLKEKLEKADGDKICNGILGSYADIGDIVKGSDVWRDVNTNKLEDKFKKVFIVGNSRNKQKAIERNKWWIKQRDLIWSSMSKHIPNGKTCKSHIAFESTPQLLRWLKEWGDEFCEEIDMEVKKLEQGCENKKCWERKCKNACSSYDNWIKERKNEYNLQSTKFYSDKKLKVNKTFYNKFQDFKAYLRQESKQCSKVEFNDKTFTFPDKYKEACMRCIDPSSSKAIKPIKPNVVPIKESKKSEPPSLPDKSKNAPNSSNGGNDRNKETSKRDEGHGPNQVKEREKKVPNIVSVVRKENEFTPNGRDGEGKEKSKVDQSPAVNSKDIKNEEPKGELSEHSPKIEEKRESAPSTSVVNIQTESSQSSNSTDSEEKEESKGDQSPPVISEDIKNEEKVGQVSERSSEIENKRESDPSTSVINIDTGSSQSSSSSDSDSTVLSVGESKDANIPTSESVKENDEGEIEENASSKSIEIDQATPQQNNHIDSSHHVTKDSNQQDKETRNPPSTEKNIEEIQHKTSDTDGNESKTESENESKELTEEPSINNREIDNASTVDQNPESVEITEISQSEIPNSHNGGTIVSERQVQDSSGSAMSTESTPTDNEDFKTSVDIQPSLIDNETIESSVGDVDVDDRSNLSTDPEQIENNTSSHSDMHNSNKEGSSGSDSMTQYSPTDHLGSVSPSNIDMDPKPNELSLITSVDQVDSSSESELESGGKIDESFQADKQSENVLNKDKDVVEIEKVPDSRPNESDTHDEEDIRRGMSDDSSTVHEIDSKENLHQESLIFEKGCEESNIKKEPGNEEDSSISISQEKINDSEGRENIEDPKMSERGDDNESDIGNVVSLDQESTIISSTNGTEGIKSSEELKSKEYTSVDLNNRGEHNQQENLVSSSTQLEPERKKIQNADSSHESEVSSISEVGEASTRNHKEDSETGQVQQSLENNEASETHEEQDIINIVEEQSDCEKIKLIEPTSNMVLPSTPLHESDKEKLEKHYDEPNTNGELTHTYQNTSQYRPSESEEVMTNKPDQMEMTTEPSSQYIEKGIDVIDATKYQYIDEKSNHIIPLVNKNSEGDPVTIPPTRTVIESGSLDSRNEQKVEEHNNRHITDDQRKDDTIVNPSPNGLNGHGEMSNDSIKSETITESSLADDDQKIDGIDGKGSEKNIIIGAPQESSIEIGKQMEEHISNVNTPEELSPVADESKLQEEKEGNKDDGDKRTVSEDTIGVEDPNRIDEHQNLEEVNVPSNNGNTNNCLEGIIDMEEKDEPSSKGTTNNSLDGRTDERGNERLDENPESNSSNTISSEQIELVKEKEIHEPNELDTHNGEQEEIIRDEIPDEIMDEENSTDNEKEKLNPEDERDMKDVIINKGEKGNLEENLNISSDTLENTAGKEKVKIEHTDSPEESDSSRDEIYKHKGIENQITEIDTRSVEKHYIHIPGNSKETQVDNYKEDMEEEKDVNINQMITEDDDEVSEISRDATASHSEKPNNEELLVNVVDSKNAQNEGDSIQIIPDVSNTENELNNDNTLSKGDFSQIEKPVSGIDENAKELLNEERTEGDNVLVQNKIEHDIENTEVIDQIKGKRDYEEDEKVNFVRLPETNEEERSDVTKGIVPGSVDVIEKRSHEILDSHEKNREELKVSEDIEYPVGSDISGIDSETRGSVTIYQKPRDAFIENVYELSQDLKSLSENEKKIRMNEPKEKLQNLLGGMVDVLQNKNIDDDQSGRLSIPLYDKELVDDKNHLNDNSYNNNNINNEVQCETNCGRKENVSSFDDTVTLKDVKQNREDTEETKLIENEKIDNKKVKDGIHMTSYNKPSNILVHNYDDIKKEAIKNEEKKDTEQSKKAEKDVKHDDSENNNNNLSNYTKIKENIEKFYKYIKNIANLTDINNDIEKKDMPRYNLNNYTNIKGNMLFEYSQESEYDKNELFQRENISEYHNRSNNNKESSNIDNYYYRDVNKIREDIINLSKKKKKCINDTSSEYCESIIGLPILSSSISKDEIKYLCCSILYYCLIHFDNTTSEYYNCITNEINDPFYKIFRGEVTNISYYNGKWLLMLFLFIIFLIMVLIKRSEKDTSVMDEVHFMTEKNNDDYRLDREEFEKNNSSFFLY</sequence>
<dbReference type="Proteomes" id="UP000831156">
    <property type="component" value="Chromosome 13"/>
</dbReference>
<feature type="compositionally biased region" description="Basic and acidic residues" evidence="1">
    <location>
        <begin position="1902"/>
        <end position="1929"/>
    </location>
</feature>
<feature type="domain" description="Duffy-antigen binding" evidence="4">
    <location>
        <begin position="558"/>
        <end position="721"/>
    </location>
</feature>
<feature type="transmembrane region" description="Helical" evidence="2">
    <location>
        <begin position="2648"/>
        <end position="2664"/>
    </location>
</feature>
<name>A0ABY1UU63_9APIC</name>
<feature type="compositionally biased region" description="Basic and acidic residues" evidence="1">
    <location>
        <begin position="1493"/>
        <end position="1509"/>
    </location>
</feature>
<evidence type="ECO:0000313" key="7">
    <source>
        <dbReference type="Proteomes" id="UP000831156"/>
    </source>
</evidence>
<evidence type="ECO:0000313" key="6">
    <source>
        <dbReference type="EMBL" id="SOV18370.1"/>
    </source>
</evidence>
<feature type="domain" description="Duffy-antigen binding" evidence="4">
    <location>
        <begin position="245"/>
        <end position="382"/>
    </location>
</feature>
<feature type="compositionally biased region" description="Polar residues" evidence="1">
    <location>
        <begin position="1009"/>
        <end position="1019"/>
    </location>
</feature>
<feature type="compositionally biased region" description="Basic and acidic residues" evidence="1">
    <location>
        <begin position="920"/>
        <end position="944"/>
    </location>
</feature>
<feature type="compositionally biased region" description="Basic and acidic residues" evidence="1">
    <location>
        <begin position="1824"/>
        <end position="1834"/>
    </location>
</feature>
<dbReference type="InterPro" id="IPR021620">
    <property type="entry name" value="EBA-175_C"/>
</dbReference>
<feature type="compositionally biased region" description="Basic and acidic residues" evidence="1">
    <location>
        <begin position="1689"/>
        <end position="1712"/>
    </location>
</feature>
<feature type="compositionally biased region" description="Polar residues" evidence="1">
    <location>
        <begin position="1232"/>
        <end position="1247"/>
    </location>
</feature>
<evidence type="ECO:0000259" key="4">
    <source>
        <dbReference type="Pfam" id="PF05424"/>
    </source>
</evidence>
<feature type="compositionally biased region" description="Polar residues" evidence="1">
    <location>
        <begin position="1864"/>
        <end position="1873"/>
    </location>
</feature>
<feature type="compositionally biased region" description="Polar residues" evidence="1">
    <location>
        <begin position="1440"/>
        <end position="1454"/>
    </location>
</feature>
<feature type="compositionally biased region" description="Polar residues" evidence="1">
    <location>
        <begin position="1728"/>
        <end position="1741"/>
    </location>
</feature>
<feature type="chain" id="PRO_5046839129" evidence="3">
    <location>
        <begin position="22"/>
        <end position="2705"/>
    </location>
</feature>
<accession>A0ABY1UU63</accession>
<feature type="region of interest" description="Disordered" evidence="1">
    <location>
        <begin position="2427"/>
        <end position="2458"/>
    </location>
</feature>
<feature type="compositionally biased region" description="Basic and acidic residues" evidence="1">
    <location>
        <begin position="1384"/>
        <end position="1396"/>
    </location>
</feature>
<feature type="compositionally biased region" description="Acidic residues" evidence="1">
    <location>
        <begin position="1930"/>
        <end position="1941"/>
    </location>
</feature>
<feature type="compositionally biased region" description="Polar residues" evidence="1">
    <location>
        <begin position="849"/>
        <end position="858"/>
    </location>
</feature>
<keyword evidence="7" id="KW-1185">Reference proteome</keyword>
<dbReference type="InterPro" id="IPR042202">
    <property type="entry name" value="Duffy-ag-bd_sf"/>
</dbReference>
<feature type="compositionally biased region" description="Basic and acidic residues" evidence="1">
    <location>
        <begin position="1409"/>
        <end position="1430"/>
    </location>
</feature>
<feature type="compositionally biased region" description="Low complexity" evidence="1">
    <location>
        <begin position="1510"/>
        <end position="1520"/>
    </location>
</feature>
<feature type="compositionally biased region" description="Polar residues" evidence="1">
    <location>
        <begin position="1255"/>
        <end position="1269"/>
    </location>
</feature>
<feature type="compositionally biased region" description="Basic and acidic residues" evidence="1">
    <location>
        <begin position="1321"/>
        <end position="1376"/>
    </location>
</feature>
<feature type="region of interest" description="Disordered" evidence="1">
    <location>
        <begin position="1574"/>
        <end position="1635"/>
    </location>
</feature>
<feature type="compositionally biased region" description="Low complexity" evidence="1">
    <location>
        <begin position="954"/>
        <end position="964"/>
    </location>
</feature>
<feature type="compositionally biased region" description="Polar residues" evidence="1">
    <location>
        <begin position="1889"/>
        <end position="1900"/>
    </location>
</feature>
<proteinExistence type="predicted"/>
<keyword evidence="2" id="KW-0812">Transmembrane</keyword>
<feature type="compositionally biased region" description="Basic and acidic residues" evidence="1">
    <location>
        <begin position="1745"/>
        <end position="1758"/>
    </location>
</feature>
<keyword evidence="2" id="KW-1133">Transmembrane helix</keyword>
<feature type="domain" description="Erythrocyte binding antigen 175 C-terminal" evidence="5">
    <location>
        <begin position="2554"/>
        <end position="2634"/>
    </location>
</feature>
<feature type="compositionally biased region" description="Polar residues" evidence="1">
    <location>
        <begin position="1482"/>
        <end position="1492"/>
    </location>
</feature>
<evidence type="ECO:0000256" key="1">
    <source>
        <dbReference type="SAM" id="MobiDB-lite"/>
    </source>
</evidence>
<feature type="compositionally biased region" description="Polar residues" evidence="1">
    <location>
        <begin position="1595"/>
        <end position="1613"/>
    </location>
</feature>
<feature type="compositionally biased region" description="Basic and acidic residues" evidence="1">
    <location>
        <begin position="1942"/>
        <end position="1969"/>
    </location>
</feature>
<feature type="compositionally biased region" description="Low complexity" evidence="1">
    <location>
        <begin position="1020"/>
        <end position="1031"/>
    </location>
</feature>
<feature type="compositionally biased region" description="Basic and acidic residues" evidence="1">
    <location>
        <begin position="1081"/>
        <end position="1098"/>
    </location>
</feature>
<feature type="signal peptide" evidence="3">
    <location>
        <begin position="1"/>
        <end position="21"/>
    </location>
</feature>
<feature type="compositionally biased region" description="Basic and acidic residues" evidence="1">
    <location>
        <begin position="1984"/>
        <end position="2012"/>
    </location>
</feature>
<reference evidence="6" key="1">
    <citation type="submission" date="2016-09" db="EMBL/GenBank/DDBJ databases">
        <authorList>
            <consortium name="Pathogen Informatics"/>
            <person name="Sun Q."/>
            <person name="Inoue M."/>
        </authorList>
    </citation>
    <scope>NUCLEOTIDE SEQUENCE</scope>
</reference>
<feature type="compositionally biased region" description="Polar residues" evidence="1">
    <location>
        <begin position="1530"/>
        <end position="1542"/>
    </location>
</feature>
<dbReference type="SUPFAM" id="SSF140924">
    <property type="entry name" value="Duffy binding domain-like"/>
    <property type="match status" value="2"/>
</dbReference>
<evidence type="ECO:0000256" key="2">
    <source>
        <dbReference type="SAM" id="Phobius"/>
    </source>
</evidence>
<feature type="compositionally biased region" description="Basic and acidic residues" evidence="1">
    <location>
        <begin position="1874"/>
        <end position="1886"/>
    </location>
</feature>
<feature type="region of interest" description="Disordered" evidence="1">
    <location>
        <begin position="2053"/>
        <end position="2083"/>
    </location>
</feature>
<dbReference type="Pfam" id="PF05424">
    <property type="entry name" value="Duffy_binding"/>
    <property type="match status" value="2"/>
</dbReference>
<feature type="compositionally biased region" description="Low complexity" evidence="1">
    <location>
        <begin position="1838"/>
        <end position="1848"/>
    </location>
</feature>
<feature type="compositionally biased region" description="Basic and acidic residues" evidence="1">
    <location>
        <begin position="1458"/>
        <end position="1481"/>
    </location>
</feature>
<dbReference type="Gene3D" id="1.20.58.830">
    <property type="match status" value="2"/>
</dbReference>
<feature type="compositionally biased region" description="Polar residues" evidence="1">
    <location>
        <begin position="1971"/>
        <end position="1982"/>
    </location>
</feature>
<evidence type="ECO:0000259" key="5">
    <source>
        <dbReference type="Pfam" id="PF11556"/>
    </source>
</evidence>
<organism evidence="6 7">
    <name type="scientific">Plasmodium gaboni</name>
    <dbReference type="NCBI Taxonomy" id="647221"/>
    <lineage>
        <taxon>Eukaryota</taxon>
        <taxon>Sar</taxon>
        <taxon>Alveolata</taxon>
        <taxon>Apicomplexa</taxon>
        <taxon>Aconoidasida</taxon>
        <taxon>Haemosporida</taxon>
        <taxon>Plasmodiidae</taxon>
        <taxon>Plasmodium</taxon>
        <taxon>Plasmodium (Laverania)</taxon>
    </lineage>
</organism>
<feature type="compositionally biased region" description="Basic and acidic residues" evidence="1">
    <location>
        <begin position="2427"/>
        <end position="2450"/>
    </location>
</feature>
<feature type="compositionally biased region" description="Basic and acidic residues" evidence="1">
    <location>
        <begin position="890"/>
        <end position="911"/>
    </location>
</feature>
<protein>
    <submittedName>
        <fullName evidence="6">Erythrocyte binding like protein 1, putative</fullName>
    </submittedName>
</protein>
<feature type="compositionally biased region" description="Basic and acidic residues" evidence="1">
    <location>
        <begin position="1105"/>
        <end position="1134"/>
    </location>
</feature>
<dbReference type="EMBL" id="LT969436">
    <property type="protein sequence ID" value="SOV18370.1"/>
    <property type="molecule type" value="Genomic_DNA"/>
</dbReference>